<feature type="region of interest" description="Disordered" evidence="1">
    <location>
        <begin position="505"/>
        <end position="543"/>
    </location>
</feature>
<feature type="compositionally biased region" description="Low complexity" evidence="1">
    <location>
        <begin position="572"/>
        <end position="581"/>
    </location>
</feature>
<evidence type="ECO:0000256" key="1">
    <source>
        <dbReference type="SAM" id="MobiDB-lite"/>
    </source>
</evidence>
<name>A0A6S9CL72_9STRA</name>
<feature type="region of interest" description="Disordered" evidence="1">
    <location>
        <begin position="568"/>
        <end position="588"/>
    </location>
</feature>
<gene>
    <name evidence="2" type="ORF">DBRI00130_LOCUS10316</name>
    <name evidence="3" type="ORF">DBRI00130_LOCUS10317</name>
</gene>
<evidence type="ECO:0000313" key="3">
    <source>
        <dbReference type="EMBL" id="CAE4598482.1"/>
    </source>
</evidence>
<accession>A0A6S9CL72</accession>
<reference evidence="2" key="1">
    <citation type="submission" date="2021-01" db="EMBL/GenBank/DDBJ databases">
        <authorList>
            <person name="Corre E."/>
            <person name="Pelletier E."/>
            <person name="Niang G."/>
            <person name="Scheremetjew M."/>
            <person name="Finn R."/>
            <person name="Kale V."/>
            <person name="Holt S."/>
            <person name="Cochrane G."/>
            <person name="Meng A."/>
            <person name="Brown T."/>
            <person name="Cohen L."/>
        </authorList>
    </citation>
    <scope>NUCLEOTIDE SEQUENCE</scope>
    <source>
        <strain evidence="2">GSO104</strain>
    </source>
</reference>
<dbReference type="EMBL" id="HBNS01012782">
    <property type="protein sequence ID" value="CAE4598480.1"/>
    <property type="molecule type" value="Transcribed_RNA"/>
</dbReference>
<sequence>MASSDRTAEIWSTRLQRELLALTSVEDDKDHIETLPNFIKVTDHELDITKAVCKVSFDIEVEYEEKAEGAEEGAETEGEAALKTGHVALTLDASLPKKADGSVEASPTSYPFQKPIALLKSGAELFPDGSTISNGDYVEIDCDWTPSLHLNDAVLNVALKMRESIRRGEPYSRTASPKASMSAASAFASDLMPNSKKLSAFFSSLKSPEFTSPAAKKKPLSITRPKPKLPKADPDNLKIGDIIELSEEPWNRCAGMYSCKAIRRPAFMEKTMAEVAAQNAKPGEFAGEDENEVASGPGNYMKLQAGGIAKVAGSGFAGASSMFKSFTAQAKSVLEESFLMITDELIIELRSNKFNVATGTVTYSLPIALLAKLKFRRQESISLFFKEAPDDPLIFMCPQSALCVQEIQTVLKRHGVKGKHTNAATQRAIQMALSLVSEIQTKEKALANSPSVEKVDNIMDLYRQAAEKFEVAGDPRHEEVMTHMHKFLAKPLVISILDGSYAAKNKARTDTSNVPEGEVLESARYDDDDHDDETRTPAKKSVQDSIQLADDILEEAKMDLMNMDNDLQQILSSDHSPSPGSDDGDRDAVAELDAMLSAADKELEDIMAS</sequence>
<evidence type="ECO:0000313" key="2">
    <source>
        <dbReference type="EMBL" id="CAE4598480.1"/>
    </source>
</evidence>
<organism evidence="2">
    <name type="scientific">Ditylum brightwellii</name>
    <dbReference type="NCBI Taxonomy" id="49249"/>
    <lineage>
        <taxon>Eukaryota</taxon>
        <taxon>Sar</taxon>
        <taxon>Stramenopiles</taxon>
        <taxon>Ochrophyta</taxon>
        <taxon>Bacillariophyta</taxon>
        <taxon>Mediophyceae</taxon>
        <taxon>Lithodesmiophycidae</taxon>
        <taxon>Lithodesmiales</taxon>
        <taxon>Lithodesmiaceae</taxon>
        <taxon>Ditylum</taxon>
    </lineage>
</organism>
<protein>
    <submittedName>
        <fullName evidence="2">Uncharacterized protein</fullName>
    </submittedName>
</protein>
<feature type="compositionally biased region" description="Basic and acidic residues" evidence="1">
    <location>
        <begin position="521"/>
        <end position="536"/>
    </location>
</feature>
<proteinExistence type="predicted"/>
<dbReference type="AlphaFoldDB" id="A0A6S9CL72"/>
<dbReference type="EMBL" id="HBNS01012783">
    <property type="protein sequence ID" value="CAE4598482.1"/>
    <property type="molecule type" value="Transcribed_RNA"/>
</dbReference>